<keyword evidence="1" id="KW-0732">Signal</keyword>
<sequence length="293" mass="31805">MKNAIKYAVTALMISASSTATLAEEKTRFESSGFLQSLDLFIAEQMAKLRDVQKTDKGDAIKDLELSLRNKSESKDNGFFYLREAGPSASGSAIGSLSDRPDFSSLLAPDGTVRGSYGQDIFGTGGRVGVTFGADKNDPTDRGFEIALKSAYRLSMQGLPAANAFNSSDLAERQYNVGFSLGYSGFGLDASLVRQTSLFDPDMSGFDVGFSYQANSWSARLSMSEYREGADLYGIENEARNIISVELGASYRLTDTLGLTGGVRYYDYGSRLMLDPEAGEKSQMIFLGGRLRF</sequence>
<feature type="signal peptide" evidence="1">
    <location>
        <begin position="1"/>
        <end position="22"/>
    </location>
</feature>
<proteinExistence type="predicted"/>
<dbReference type="EMBL" id="JBHSCR010000001">
    <property type="protein sequence ID" value="MFC4346688.1"/>
    <property type="molecule type" value="Genomic_DNA"/>
</dbReference>
<feature type="chain" id="PRO_5046202460" evidence="1">
    <location>
        <begin position="23"/>
        <end position="293"/>
    </location>
</feature>
<dbReference type="Proteomes" id="UP001595776">
    <property type="component" value="Unassembled WGS sequence"/>
</dbReference>
<comment type="caution">
    <text evidence="2">The sequence shown here is derived from an EMBL/GenBank/DDBJ whole genome shotgun (WGS) entry which is preliminary data.</text>
</comment>
<reference evidence="3" key="1">
    <citation type="journal article" date="2019" name="Int. J. Syst. Evol. Microbiol.">
        <title>The Global Catalogue of Microorganisms (GCM) 10K type strain sequencing project: providing services to taxonomists for standard genome sequencing and annotation.</title>
        <authorList>
            <consortium name="The Broad Institute Genomics Platform"/>
            <consortium name="The Broad Institute Genome Sequencing Center for Infectious Disease"/>
            <person name="Wu L."/>
            <person name="Ma J."/>
        </authorList>
    </citation>
    <scope>NUCLEOTIDE SEQUENCE [LARGE SCALE GENOMIC DNA]</scope>
    <source>
        <strain evidence="3">CGMCC 1.15304</strain>
    </source>
</reference>
<gene>
    <name evidence="2" type="ORF">ACFO5Q_02360</name>
</gene>
<dbReference type="SUPFAM" id="SSF56935">
    <property type="entry name" value="Porins"/>
    <property type="match status" value="1"/>
</dbReference>
<organism evidence="2 3">
    <name type="scientific">Kordiimonas lipolytica</name>
    <dbReference type="NCBI Taxonomy" id="1662421"/>
    <lineage>
        <taxon>Bacteria</taxon>
        <taxon>Pseudomonadati</taxon>
        <taxon>Pseudomonadota</taxon>
        <taxon>Alphaproteobacteria</taxon>
        <taxon>Kordiimonadales</taxon>
        <taxon>Kordiimonadaceae</taxon>
        <taxon>Kordiimonas</taxon>
    </lineage>
</organism>
<evidence type="ECO:0000313" key="3">
    <source>
        <dbReference type="Proteomes" id="UP001595776"/>
    </source>
</evidence>
<dbReference type="RefSeq" id="WP_068148266.1">
    <property type="nucleotide sequence ID" value="NZ_JBHSCR010000001.1"/>
</dbReference>
<name>A0ABV8U674_9PROT</name>
<evidence type="ECO:0000256" key="1">
    <source>
        <dbReference type="SAM" id="SignalP"/>
    </source>
</evidence>
<keyword evidence="3" id="KW-1185">Reference proteome</keyword>
<protein>
    <submittedName>
        <fullName evidence="2">Porin</fullName>
    </submittedName>
</protein>
<accession>A0ABV8U674</accession>
<evidence type="ECO:0000313" key="2">
    <source>
        <dbReference type="EMBL" id="MFC4346688.1"/>
    </source>
</evidence>